<gene>
    <name evidence="7" type="ORF">D6B99_07555</name>
</gene>
<evidence type="ECO:0000256" key="3">
    <source>
        <dbReference type="ARBA" id="ARBA00023082"/>
    </source>
</evidence>
<evidence type="ECO:0000313" key="7">
    <source>
        <dbReference type="EMBL" id="AYD47472.1"/>
    </source>
</evidence>
<dbReference type="InterPro" id="IPR013249">
    <property type="entry name" value="RNA_pol_sigma70_r4_t2"/>
</dbReference>
<keyword evidence="4" id="KW-0804">Transcription</keyword>
<dbReference type="GO" id="GO:0003677">
    <property type="term" value="F:DNA binding"/>
    <property type="evidence" value="ECO:0007669"/>
    <property type="project" value="InterPro"/>
</dbReference>
<feature type="domain" description="RNA polymerase sigma factor 70 region 4 type 2" evidence="6">
    <location>
        <begin position="121"/>
        <end position="170"/>
    </location>
</feature>
<protein>
    <submittedName>
        <fullName evidence="7">Sigma-70 family RNA polymerase sigma factor</fullName>
    </submittedName>
</protein>
<evidence type="ECO:0000256" key="4">
    <source>
        <dbReference type="ARBA" id="ARBA00023163"/>
    </source>
</evidence>
<dbReference type="GO" id="GO:0006352">
    <property type="term" value="P:DNA-templated transcription initiation"/>
    <property type="evidence" value="ECO:0007669"/>
    <property type="project" value="InterPro"/>
</dbReference>
<evidence type="ECO:0000256" key="1">
    <source>
        <dbReference type="ARBA" id="ARBA00010641"/>
    </source>
</evidence>
<dbReference type="Proteomes" id="UP000266118">
    <property type="component" value="Chromosome"/>
</dbReference>
<dbReference type="InterPro" id="IPR007627">
    <property type="entry name" value="RNA_pol_sigma70_r2"/>
</dbReference>
<dbReference type="SUPFAM" id="SSF88946">
    <property type="entry name" value="Sigma2 domain of RNA polymerase sigma factors"/>
    <property type="match status" value="1"/>
</dbReference>
<dbReference type="AlphaFoldDB" id="A0A386HP57"/>
<dbReference type="NCBIfam" id="TIGR02937">
    <property type="entry name" value="sigma70-ECF"/>
    <property type="match status" value="1"/>
</dbReference>
<dbReference type="Pfam" id="PF04542">
    <property type="entry name" value="Sigma70_r2"/>
    <property type="match status" value="1"/>
</dbReference>
<evidence type="ECO:0000256" key="2">
    <source>
        <dbReference type="ARBA" id="ARBA00023015"/>
    </source>
</evidence>
<keyword evidence="3" id="KW-0731">Sigma factor</keyword>
<keyword evidence="8" id="KW-1185">Reference proteome</keyword>
<sequence length="185" mass="21155">MRILISGNDIDLLAALKTGSKIAFERLYKESLQLLWGEAYRILGNKESADDVVQELFIEVWEKKLFDKVENNIRSYLFTCIRRKCYKIVGNKNTLREISTSIEDSLTFYPDEFAVKELNNEINAAMKAMPPQSSKAFELYILEGKKRKEVASEMGISDNTAKSYLATALKIARAKLLNFKKNTPI</sequence>
<dbReference type="KEGG" id="ark:D6B99_07555"/>
<proteinExistence type="inferred from homology"/>
<reference evidence="7 8" key="1">
    <citation type="submission" date="2018-09" db="EMBL/GenBank/DDBJ databases">
        <title>Arachidicoccus sp. nov., a bacterium isolated from soil.</title>
        <authorList>
            <person name="Weon H.-Y."/>
            <person name="Kwon S.-W."/>
            <person name="Lee S.A."/>
        </authorList>
    </citation>
    <scope>NUCLEOTIDE SEQUENCE [LARGE SCALE GENOMIC DNA]</scope>
    <source>
        <strain evidence="7 8">KIS59-12</strain>
    </source>
</reference>
<dbReference type="GO" id="GO:0016987">
    <property type="term" value="F:sigma factor activity"/>
    <property type="evidence" value="ECO:0007669"/>
    <property type="project" value="UniProtKB-KW"/>
</dbReference>
<evidence type="ECO:0000259" key="5">
    <source>
        <dbReference type="Pfam" id="PF04542"/>
    </source>
</evidence>
<dbReference type="SUPFAM" id="SSF88659">
    <property type="entry name" value="Sigma3 and sigma4 domains of RNA polymerase sigma factors"/>
    <property type="match status" value="1"/>
</dbReference>
<keyword evidence="2" id="KW-0805">Transcription regulation</keyword>
<evidence type="ECO:0000313" key="8">
    <source>
        <dbReference type="Proteomes" id="UP000266118"/>
    </source>
</evidence>
<dbReference type="EMBL" id="CP032489">
    <property type="protein sequence ID" value="AYD47472.1"/>
    <property type="molecule type" value="Genomic_DNA"/>
</dbReference>
<feature type="domain" description="RNA polymerase sigma-70 region 2" evidence="5">
    <location>
        <begin position="27"/>
        <end position="87"/>
    </location>
</feature>
<organism evidence="7 8">
    <name type="scientific">Arachidicoccus soli</name>
    <dbReference type="NCBI Taxonomy" id="2341117"/>
    <lineage>
        <taxon>Bacteria</taxon>
        <taxon>Pseudomonadati</taxon>
        <taxon>Bacteroidota</taxon>
        <taxon>Chitinophagia</taxon>
        <taxon>Chitinophagales</taxon>
        <taxon>Chitinophagaceae</taxon>
        <taxon>Arachidicoccus</taxon>
    </lineage>
</organism>
<dbReference type="InterPro" id="IPR036388">
    <property type="entry name" value="WH-like_DNA-bd_sf"/>
</dbReference>
<dbReference type="Gene3D" id="1.10.1740.10">
    <property type="match status" value="1"/>
</dbReference>
<dbReference type="Pfam" id="PF08281">
    <property type="entry name" value="Sigma70_r4_2"/>
    <property type="match status" value="1"/>
</dbReference>
<dbReference type="OrthoDB" id="653814at2"/>
<dbReference type="InterPro" id="IPR013324">
    <property type="entry name" value="RNA_pol_sigma_r3/r4-like"/>
</dbReference>
<dbReference type="PANTHER" id="PTHR43133:SF46">
    <property type="entry name" value="RNA POLYMERASE SIGMA-70 FACTOR ECF SUBFAMILY"/>
    <property type="match status" value="1"/>
</dbReference>
<evidence type="ECO:0000259" key="6">
    <source>
        <dbReference type="Pfam" id="PF08281"/>
    </source>
</evidence>
<dbReference type="PANTHER" id="PTHR43133">
    <property type="entry name" value="RNA POLYMERASE ECF-TYPE SIGMA FACTO"/>
    <property type="match status" value="1"/>
</dbReference>
<accession>A0A386HP57</accession>
<comment type="similarity">
    <text evidence="1">Belongs to the sigma-70 factor family. ECF subfamily.</text>
</comment>
<dbReference type="InterPro" id="IPR013325">
    <property type="entry name" value="RNA_pol_sigma_r2"/>
</dbReference>
<dbReference type="Gene3D" id="1.10.10.10">
    <property type="entry name" value="Winged helix-like DNA-binding domain superfamily/Winged helix DNA-binding domain"/>
    <property type="match status" value="1"/>
</dbReference>
<dbReference type="InterPro" id="IPR039425">
    <property type="entry name" value="RNA_pol_sigma-70-like"/>
</dbReference>
<dbReference type="InterPro" id="IPR014284">
    <property type="entry name" value="RNA_pol_sigma-70_dom"/>
</dbReference>
<name>A0A386HP57_9BACT</name>